<gene>
    <name evidence="4" type="primary">LOC109714611</name>
</gene>
<dbReference type="AlphaFoldDB" id="A0A6P5FG57"/>
<dbReference type="GeneID" id="109714611"/>
<feature type="compositionally biased region" description="Low complexity" evidence="1">
    <location>
        <begin position="1"/>
        <end position="17"/>
    </location>
</feature>
<evidence type="ECO:0000256" key="2">
    <source>
        <dbReference type="SAM" id="Phobius"/>
    </source>
</evidence>
<dbReference type="RefSeq" id="XP_020094929.1">
    <property type="nucleotide sequence ID" value="XM_020239340.1"/>
</dbReference>
<keyword evidence="2" id="KW-0812">Transmembrane</keyword>
<feature type="transmembrane region" description="Helical" evidence="2">
    <location>
        <begin position="60"/>
        <end position="82"/>
    </location>
</feature>
<dbReference type="GO" id="GO:0009834">
    <property type="term" value="P:plant-type secondary cell wall biogenesis"/>
    <property type="evidence" value="ECO:0007669"/>
    <property type="project" value="InterPro"/>
</dbReference>
<dbReference type="PANTHER" id="PTHR35697">
    <property type="entry name" value="OS08G0108300 PROTEIN"/>
    <property type="match status" value="1"/>
</dbReference>
<dbReference type="OrthoDB" id="785473at2759"/>
<feature type="compositionally biased region" description="Basic and acidic residues" evidence="1">
    <location>
        <begin position="164"/>
        <end position="173"/>
    </location>
</feature>
<name>A0A6P5FG57_ANACO</name>
<proteinExistence type="predicted"/>
<reference evidence="4" key="2">
    <citation type="submission" date="2025-08" db="UniProtKB">
        <authorList>
            <consortium name="RefSeq"/>
        </authorList>
    </citation>
    <scope>IDENTIFICATION</scope>
    <source>
        <tissue evidence="4">Leaf</tissue>
    </source>
</reference>
<dbReference type="Proteomes" id="UP000515123">
    <property type="component" value="Linkage group 1"/>
</dbReference>
<protein>
    <submittedName>
        <fullName evidence="4">Wiskott-Aldrich syndrome protein homolog 1-like</fullName>
    </submittedName>
</protein>
<accession>A0A6P5FG57</accession>
<organism evidence="3 4">
    <name type="scientific">Ananas comosus</name>
    <name type="common">Pineapple</name>
    <name type="synonym">Ananas ananas</name>
    <dbReference type="NCBI Taxonomy" id="4615"/>
    <lineage>
        <taxon>Eukaryota</taxon>
        <taxon>Viridiplantae</taxon>
        <taxon>Streptophyta</taxon>
        <taxon>Embryophyta</taxon>
        <taxon>Tracheophyta</taxon>
        <taxon>Spermatophyta</taxon>
        <taxon>Magnoliopsida</taxon>
        <taxon>Liliopsida</taxon>
        <taxon>Poales</taxon>
        <taxon>Bromeliaceae</taxon>
        <taxon>Bromelioideae</taxon>
        <taxon>Ananas</taxon>
    </lineage>
</organism>
<evidence type="ECO:0000256" key="1">
    <source>
        <dbReference type="SAM" id="MobiDB-lite"/>
    </source>
</evidence>
<feature type="compositionally biased region" description="Basic and acidic residues" evidence="1">
    <location>
        <begin position="143"/>
        <end position="156"/>
    </location>
</feature>
<sequence>MASPSSLPPQHSLSSPLGRPLRPAAPVFPPSRPSAPPPPPCDTAAAAAPLTVPSPATPPVVFVSLGGLFFLAFLAAALCCCLRKKKKKEKKKAVEEDKVVSSEDHVHVHETVVPGPHGEQLVALCIDEDIKLQEVKRKHEAIAEASRKEVGGERPPLRSAVPDNGHRLLERRV</sequence>
<reference evidence="3" key="1">
    <citation type="journal article" date="2015" name="Nat. Genet.">
        <title>The pineapple genome and the evolution of CAM photosynthesis.</title>
        <authorList>
            <person name="Ming R."/>
            <person name="VanBuren R."/>
            <person name="Wai C.M."/>
            <person name="Tang H."/>
            <person name="Schatz M.C."/>
            <person name="Bowers J.E."/>
            <person name="Lyons E."/>
            <person name="Wang M.L."/>
            <person name="Chen J."/>
            <person name="Biggers E."/>
            <person name="Zhang J."/>
            <person name="Huang L."/>
            <person name="Zhang L."/>
            <person name="Miao W."/>
            <person name="Zhang J."/>
            <person name="Ye Z."/>
            <person name="Miao C."/>
            <person name="Lin Z."/>
            <person name="Wang H."/>
            <person name="Zhou H."/>
            <person name="Yim W.C."/>
            <person name="Priest H.D."/>
            <person name="Zheng C."/>
            <person name="Woodhouse M."/>
            <person name="Edger P.P."/>
            <person name="Guyot R."/>
            <person name="Guo H.B."/>
            <person name="Guo H."/>
            <person name="Zheng G."/>
            <person name="Singh R."/>
            <person name="Sharma A."/>
            <person name="Min X."/>
            <person name="Zheng Y."/>
            <person name="Lee H."/>
            <person name="Gurtowski J."/>
            <person name="Sedlazeck F.J."/>
            <person name="Harkess A."/>
            <person name="McKain M.R."/>
            <person name="Liao Z."/>
            <person name="Fang J."/>
            <person name="Liu J."/>
            <person name="Zhang X."/>
            <person name="Zhang Q."/>
            <person name="Hu W."/>
            <person name="Qin Y."/>
            <person name="Wang K."/>
            <person name="Chen L.Y."/>
            <person name="Shirley N."/>
            <person name="Lin Y.R."/>
            <person name="Liu L.Y."/>
            <person name="Hernandez A.G."/>
            <person name="Wright C.L."/>
            <person name="Bulone V."/>
            <person name="Tuskan G.A."/>
            <person name="Heath K."/>
            <person name="Zee F."/>
            <person name="Moore P.H."/>
            <person name="Sunkar R."/>
            <person name="Leebens-Mack J.H."/>
            <person name="Mockler T."/>
            <person name="Bennetzen J.L."/>
            <person name="Freeling M."/>
            <person name="Sankoff D."/>
            <person name="Paterson A.H."/>
            <person name="Zhu X."/>
            <person name="Yang X."/>
            <person name="Smith J.A."/>
            <person name="Cushman J.C."/>
            <person name="Paull R.E."/>
            <person name="Yu Q."/>
        </authorList>
    </citation>
    <scope>NUCLEOTIDE SEQUENCE [LARGE SCALE GENOMIC DNA]</scope>
    <source>
        <strain evidence="3">cv. F153</strain>
    </source>
</reference>
<keyword evidence="2" id="KW-0472">Membrane</keyword>
<feature type="region of interest" description="Disordered" evidence="1">
    <location>
        <begin position="143"/>
        <end position="173"/>
    </location>
</feature>
<feature type="compositionally biased region" description="Pro residues" evidence="1">
    <location>
        <begin position="26"/>
        <end position="41"/>
    </location>
</feature>
<dbReference type="PANTHER" id="PTHR35697:SF1">
    <property type="entry name" value="PROTEIN TRACHEARY ELEMENT DIFFERENTIATION-RELATED 7"/>
    <property type="match status" value="1"/>
</dbReference>
<keyword evidence="2" id="KW-1133">Transmembrane helix</keyword>
<evidence type="ECO:0000313" key="4">
    <source>
        <dbReference type="RefSeq" id="XP_020094929.1"/>
    </source>
</evidence>
<keyword evidence="3" id="KW-1185">Reference proteome</keyword>
<feature type="region of interest" description="Disordered" evidence="1">
    <location>
        <begin position="1"/>
        <end position="42"/>
    </location>
</feature>
<evidence type="ECO:0000313" key="3">
    <source>
        <dbReference type="Proteomes" id="UP000515123"/>
    </source>
</evidence>
<dbReference type="InterPro" id="IPR044950">
    <property type="entry name" value="TED6/7"/>
</dbReference>